<dbReference type="eggNOG" id="ENOG502SCZR">
    <property type="taxonomic scope" value="Eukaryota"/>
</dbReference>
<evidence type="ECO:0000313" key="3">
    <source>
        <dbReference type="Proteomes" id="UP000006039"/>
    </source>
</evidence>
<reference evidence="3" key="1">
    <citation type="submission" date="2010-07" db="EMBL/GenBank/DDBJ databases">
        <title>The genome sequence of Gaeumannomyces graminis var. tritici strain R3-111a-1.</title>
        <authorList>
            <consortium name="The Broad Institute Genome Sequencing Platform"/>
            <person name="Ma L.-J."/>
            <person name="Dead R."/>
            <person name="Young S."/>
            <person name="Zeng Q."/>
            <person name="Koehrsen M."/>
            <person name="Alvarado L."/>
            <person name="Berlin A."/>
            <person name="Chapman S.B."/>
            <person name="Chen Z."/>
            <person name="Freedman E."/>
            <person name="Gellesch M."/>
            <person name="Goldberg J."/>
            <person name="Griggs A."/>
            <person name="Gujja S."/>
            <person name="Heilman E.R."/>
            <person name="Heiman D."/>
            <person name="Hepburn T."/>
            <person name="Howarth C."/>
            <person name="Jen D."/>
            <person name="Larson L."/>
            <person name="Mehta T."/>
            <person name="Neiman D."/>
            <person name="Pearson M."/>
            <person name="Roberts A."/>
            <person name="Saif S."/>
            <person name="Shea T."/>
            <person name="Shenoy N."/>
            <person name="Sisk P."/>
            <person name="Stolte C."/>
            <person name="Sykes S."/>
            <person name="Walk T."/>
            <person name="White J."/>
            <person name="Yandava C."/>
            <person name="Haas B."/>
            <person name="Nusbaum C."/>
            <person name="Birren B."/>
        </authorList>
    </citation>
    <scope>NUCLEOTIDE SEQUENCE [LARGE SCALE GENOMIC DNA]</scope>
    <source>
        <strain evidence="3">R3-111a-1</strain>
    </source>
</reference>
<reference evidence="2" key="5">
    <citation type="submission" date="2018-04" db="UniProtKB">
        <authorList>
            <consortium name="EnsemblFungi"/>
        </authorList>
    </citation>
    <scope>IDENTIFICATION</scope>
    <source>
        <strain evidence="2">R3-111a-1</strain>
    </source>
</reference>
<dbReference type="VEuPathDB" id="FungiDB:GGTG_00028"/>
<dbReference type="HOGENOM" id="CLU_162820_0_0_1"/>
<keyword evidence="3" id="KW-1185">Reference proteome</keyword>
<protein>
    <submittedName>
        <fullName evidence="1 2">Uncharacterized protein</fullName>
    </submittedName>
</protein>
<dbReference type="OrthoDB" id="5355526at2759"/>
<dbReference type="EnsemblFungi" id="EJT80022">
    <property type="protein sequence ID" value="EJT80022"/>
    <property type="gene ID" value="GGTG_00028"/>
</dbReference>
<dbReference type="AlphaFoldDB" id="J3NFI2"/>
<reference evidence="2" key="4">
    <citation type="journal article" date="2015" name="G3 (Bethesda)">
        <title>Genome sequences of three phytopathogenic species of the Magnaporthaceae family of fungi.</title>
        <authorList>
            <person name="Okagaki L.H."/>
            <person name="Nunes C.C."/>
            <person name="Sailsbery J."/>
            <person name="Clay B."/>
            <person name="Brown D."/>
            <person name="John T."/>
            <person name="Oh Y."/>
            <person name="Young N."/>
            <person name="Fitzgerald M."/>
            <person name="Haas B.J."/>
            <person name="Zeng Q."/>
            <person name="Young S."/>
            <person name="Adiconis X."/>
            <person name="Fan L."/>
            <person name="Levin J.Z."/>
            <person name="Mitchell T.K."/>
            <person name="Okubara P.A."/>
            <person name="Farman M.L."/>
            <person name="Kohn L.M."/>
            <person name="Birren B."/>
            <person name="Ma L.-J."/>
            <person name="Dean R.A."/>
        </authorList>
    </citation>
    <scope>NUCLEOTIDE SEQUENCE</scope>
    <source>
        <strain evidence="2">R3-111a-1</strain>
    </source>
</reference>
<reference evidence="1" key="3">
    <citation type="submission" date="2010-09" db="EMBL/GenBank/DDBJ databases">
        <title>Annotation of Gaeumannomyces graminis var. tritici R3-111a-1.</title>
        <authorList>
            <consortium name="The Broad Institute Genome Sequencing Platform"/>
            <person name="Ma L.-J."/>
            <person name="Dead R."/>
            <person name="Young S.K."/>
            <person name="Zeng Q."/>
            <person name="Gargeya S."/>
            <person name="Fitzgerald M."/>
            <person name="Haas B."/>
            <person name="Abouelleil A."/>
            <person name="Alvarado L."/>
            <person name="Arachchi H.M."/>
            <person name="Berlin A."/>
            <person name="Brown A."/>
            <person name="Chapman S.B."/>
            <person name="Chen Z."/>
            <person name="Dunbar C."/>
            <person name="Freedman E."/>
            <person name="Gearin G."/>
            <person name="Gellesch M."/>
            <person name="Goldberg J."/>
            <person name="Griggs A."/>
            <person name="Gujja S."/>
            <person name="Heiman D."/>
            <person name="Howarth C."/>
            <person name="Larson L."/>
            <person name="Lui A."/>
            <person name="MacDonald P.J.P."/>
            <person name="Mehta T."/>
            <person name="Montmayeur A."/>
            <person name="Murphy C."/>
            <person name="Neiman D."/>
            <person name="Pearson M."/>
            <person name="Priest M."/>
            <person name="Roberts A."/>
            <person name="Saif S."/>
            <person name="Shea T."/>
            <person name="Shenoy N."/>
            <person name="Sisk P."/>
            <person name="Stolte C."/>
            <person name="Sykes S."/>
            <person name="Yandava C."/>
            <person name="Wortman J."/>
            <person name="Nusbaum C."/>
            <person name="Birren B."/>
        </authorList>
    </citation>
    <scope>NUCLEOTIDE SEQUENCE</scope>
    <source>
        <strain evidence="1">R3-111a-1</strain>
    </source>
</reference>
<dbReference type="Proteomes" id="UP000006039">
    <property type="component" value="Unassembled WGS sequence"/>
</dbReference>
<reference evidence="1" key="2">
    <citation type="submission" date="2010-07" db="EMBL/GenBank/DDBJ databases">
        <authorList>
            <consortium name="The Broad Institute Genome Sequencing Platform"/>
            <consortium name="Broad Institute Genome Sequencing Center for Infectious Disease"/>
            <person name="Ma L.-J."/>
            <person name="Dead R."/>
            <person name="Young S."/>
            <person name="Zeng Q."/>
            <person name="Koehrsen M."/>
            <person name="Alvarado L."/>
            <person name="Berlin A."/>
            <person name="Chapman S.B."/>
            <person name="Chen Z."/>
            <person name="Freedman E."/>
            <person name="Gellesch M."/>
            <person name="Goldberg J."/>
            <person name="Griggs A."/>
            <person name="Gujja S."/>
            <person name="Heilman E.R."/>
            <person name="Heiman D."/>
            <person name="Hepburn T."/>
            <person name="Howarth C."/>
            <person name="Jen D."/>
            <person name="Larson L."/>
            <person name="Mehta T."/>
            <person name="Neiman D."/>
            <person name="Pearson M."/>
            <person name="Roberts A."/>
            <person name="Saif S."/>
            <person name="Shea T."/>
            <person name="Shenoy N."/>
            <person name="Sisk P."/>
            <person name="Stolte C."/>
            <person name="Sykes S."/>
            <person name="Walk T."/>
            <person name="White J."/>
            <person name="Yandava C."/>
            <person name="Haas B."/>
            <person name="Nusbaum C."/>
            <person name="Birren B."/>
        </authorList>
    </citation>
    <scope>NUCLEOTIDE SEQUENCE</scope>
    <source>
        <strain evidence="1">R3-111a-1</strain>
    </source>
</reference>
<name>J3NFI2_GAET3</name>
<dbReference type="RefSeq" id="XP_009216031.1">
    <property type="nucleotide sequence ID" value="XM_009217767.1"/>
</dbReference>
<evidence type="ECO:0000313" key="2">
    <source>
        <dbReference type="EnsemblFungi" id="EJT80022"/>
    </source>
</evidence>
<accession>J3NFI2</accession>
<evidence type="ECO:0000313" key="1">
    <source>
        <dbReference type="EMBL" id="EJT80022.1"/>
    </source>
</evidence>
<dbReference type="EMBL" id="GL385395">
    <property type="protein sequence ID" value="EJT80022.1"/>
    <property type="molecule type" value="Genomic_DNA"/>
</dbReference>
<organism evidence="1">
    <name type="scientific">Gaeumannomyces tritici (strain R3-111a-1)</name>
    <name type="common">Wheat and barley take-all root rot fungus</name>
    <name type="synonym">Gaeumannomyces graminis var. tritici</name>
    <dbReference type="NCBI Taxonomy" id="644352"/>
    <lineage>
        <taxon>Eukaryota</taxon>
        <taxon>Fungi</taxon>
        <taxon>Dikarya</taxon>
        <taxon>Ascomycota</taxon>
        <taxon>Pezizomycotina</taxon>
        <taxon>Sordariomycetes</taxon>
        <taxon>Sordariomycetidae</taxon>
        <taxon>Magnaporthales</taxon>
        <taxon>Magnaporthaceae</taxon>
        <taxon>Gaeumannomyces</taxon>
    </lineage>
</organism>
<gene>
    <name evidence="2" type="primary">20340486</name>
    <name evidence="1" type="ORF">GGTG_00028</name>
</gene>
<dbReference type="GeneID" id="20340486"/>
<sequence>MCYQLVELYSACKCLYYQHAIDSCASYGRPGHHVQQRTIYVGYACSAHSSTRGTYSSEYSGHDRYSDSGYYSGQSSSRGSSGHYRCWATYLYSFRGRSRSRAQLPSQLAFLFVGHDRLTQSSAPP</sequence>
<proteinExistence type="predicted"/>